<sequence length="234" mass="26024">MNDQNAVVPFQFNDQQVRTVVRDGAPWFVAKDVCGVLEINNSRKAVSGLDDDEKGVTKSDTPGGEQELSVLSESGLYTLIVRSNKPQAKPFRRWVTHEVLPSIRKNGFYGSLSKEGMKTLVTDVAAEVVEILQTRQQKGPFVDTTGVKEFLGWLDHDLKGDRFTRKGDLYDVYKTWCVEHGIKADSSAHFFLRLYRAVPSLKGARIQVDGKRTPVVVGISVNREQDEAGKAVLG</sequence>
<name>A0A2G6EBB0_9BACT</name>
<organism evidence="2 3">
    <name type="scientific">candidate division KSB3 bacterium</name>
    <dbReference type="NCBI Taxonomy" id="2044937"/>
    <lineage>
        <taxon>Bacteria</taxon>
        <taxon>candidate division KSB3</taxon>
    </lineage>
</organism>
<dbReference type="InterPro" id="IPR003497">
    <property type="entry name" value="BRO_N_domain"/>
</dbReference>
<dbReference type="EMBL" id="PDPS01000018">
    <property type="protein sequence ID" value="PID59334.1"/>
    <property type="molecule type" value="Genomic_DNA"/>
</dbReference>
<dbReference type="PROSITE" id="PS51750">
    <property type="entry name" value="BRO_N"/>
    <property type="match status" value="1"/>
</dbReference>
<dbReference type="Proteomes" id="UP000229740">
    <property type="component" value="Unassembled WGS sequence"/>
</dbReference>
<evidence type="ECO:0000313" key="2">
    <source>
        <dbReference type="EMBL" id="PID59334.1"/>
    </source>
</evidence>
<gene>
    <name evidence="2" type="ORF">CSB45_00945</name>
</gene>
<evidence type="ECO:0000259" key="1">
    <source>
        <dbReference type="PROSITE" id="PS51750"/>
    </source>
</evidence>
<dbReference type="SUPFAM" id="SSF46785">
    <property type="entry name" value="Winged helix' DNA-binding domain"/>
    <property type="match status" value="1"/>
</dbReference>
<dbReference type="PANTHER" id="PTHR36180">
    <property type="entry name" value="DNA-BINDING PROTEIN-RELATED-RELATED"/>
    <property type="match status" value="1"/>
</dbReference>
<dbReference type="SMART" id="SM01040">
    <property type="entry name" value="Bro-N"/>
    <property type="match status" value="1"/>
</dbReference>
<dbReference type="InterPro" id="IPR036390">
    <property type="entry name" value="WH_DNA-bd_sf"/>
</dbReference>
<reference evidence="2 3" key="1">
    <citation type="submission" date="2017-10" db="EMBL/GenBank/DDBJ databases">
        <title>Novel microbial diversity and functional potential in the marine mammal oral microbiome.</title>
        <authorList>
            <person name="Dudek N.K."/>
            <person name="Sun C.L."/>
            <person name="Burstein D."/>
            <person name="Kantor R.S."/>
            <person name="Aliaga Goltsman D.S."/>
            <person name="Bik E.M."/>
            <person name="Thomas B.C."/>
            <person name="Banfield J.F."/>
            <person name="Relman D.A."/>
        </authorList>
    </citation>
    <scope>NUCLEOTIDE SEQUENCE [LARGE SCALE GENOMIC DNA]</scope>
    <source>
        <strain evidence="2">DOLZORAL124_49_17</strain>
    </source>
</reference>
<evidence type="ECO:0000313" key="3">
    <source>
        <dbReference type="Proteomes" id="UP000229740"/>
    </source>
</evidence>
<comment type="caution">
    <text evidence="2">The sequence shown here is derived from an EMBL/GenBank/DDBJ whole genome shotgun (WGS) entry which is preliminary data.</text>
</comment>
<feature type="domain" description="Bro-N" evidence="1">
    <location>
        <begin position="4"/>
        <end position="107"/>
    </location>
</feature>
<proteinExistence type="predicted"/>
<accession>A0A2G6EBB0</accession>
<dbReference type="Pfam" id="PF02498">
    <property type="entry name" value="Bro-N"/>
    <property type="match status" value="1"/>
</dbReference>
<protein>
    <recommendedName>
        <fullName evidence="1">Bro-N domain-containing protein</fullName>
    </recommendedName>
</protein>
<dbReference type="PANTHER" id="PTHR36180:SF2">
    <property type="entry name" value="BRO FAMILY PROTEIN"/>
    <property type="match status" value="1"/>
</dbReference>
<dbReference type="AlphaFoldDB" id="A0A2G6EBB0"/>